<accession>A0A645H5S3</accession>
<proteinExistence type="predicted"/>
<evidence type="ECO:0000256" key="1">
    <source>
        <dbReference type="ARBA" id="ARBA00022500"/>
    </source>
</evidence>
<keyword evidence="1" id="KW-0145">Chemotaxis</keyword>
<sequence>MVESMEYMGQLKEAMQQIEESSKKIGNVIQVIDDIASQTNLLALNAAVEAARAGEQGKGFAVVADEVRSLAARSALAAQETTELIEESVRSVAIGAKNVEQTNHSLSEVGEIGQSNAISMEKLSEASKRQADAISEISDAISQISSVVQANSATAEQSAAGAEEMSAQSTTLKEIVSKFKVK</sequence>
<dbReference type="InterPro" id="IPR004090">
    <property type="entry name" value="Chemotax_Me-accpt_rcpt"/>
</dbReference>
<protein>
    <submittedName>
        <fullName evidence="3">Methyl-accepting chemotaxis protein IV</fullName>
    </submittedName>
</protein>
<gene>
    <name evidence="3" type="primary">tap_20</name>
    <name evidence="3" type="ORF">SDC9_181850</name>
</gene>
<dbReference type="GO" id="GO:0006935">
    <property type="term" value="P:chemotaxis"/>
    <property type="evidence" value="ECO:0007669"/>
    <property type="project" value="UniProtKB-KW"/>
</dbReference>
<feature type="domain" description="Methyl-accepting transducer" evidence="2">
    <location>
        <begin position="1"/>
        <end position="166"/>
    </location>
</feature>
<dbReference type="SMART" id="SM00283">
    <property type="entry name" value="MA"/>
    <property type="match status" value="1"/>
</dbReference>
<organism evidence="3">
    <name type="scientific">bioreactor metagenome</name>
    <dbReference type="NCBI Taxonomy" id="1076179"/>
    <lineage>
        <taxon>unclassified sequences</taxon>
        <taxon>metagenomes</taxon>
        <taxon>ecological metagenomes</taxon>
    </lineage>
</organism>
<name>A0A645H5S3_9ZZZZ</name>
<evidence type="ECO:0000259" key="2">
    <source>
        <dbReference type="PROSITE" id="PS50111"/>
    </source>
</evidence>
<dbReference type="Pfam" id="PF00015">
    <property type="entry name" value="MCPsignal"/>
    <property type="match status" value="1"/>
</dbReference>
<dbReference type="PANTHER" id="PTHR43531:SF11">
    <property type="entry name" value="METHYL-ACCEPTING CHEMOTAXIS PROTEIN 3"/>
    <property type="match status" value="1"/>
</dbReference>
<dbReference type="PANTHER" id="PTHR43531">
    <property type="entry name" value="PROTEIN ICFG"/>
    <property type="match status" value="1"/>
</dbReference>
<dbReference type="GO" id="GO:0005886">
    <property type="term" value="C:plasma membrane"/>
    <property type="evidence" value="ECO:0007669"/>
    <property type="project" value="TreeGrafter"/>
</dbReference>
<dbReference type="Gene3D" id="1.10.287.950">
    <property type="entry name" value="Methyl-accepting chemotaxis protein"/>
    <property type="match status" value="1"/>
</dbReference>
<reference evidence="3" key="1">
    <citation type="submission" date="2019-08" db="EMBL/GenBank/DDBJ databases">
        <authorList>
            <person name="Kucharzyk K."/>
            <person name="Murdoch R.W."/>
            <person name="Higgins S."/>
            <person name="Loffler F."/>
        </authorList>
    </citation>
    <scope>NUCLEOTIDE SEQUENCE</scope>
</reference>
<dbReference type="GO" id="GO:0007165">
    <property type="term" value="P:signal transduction"/>
    <property type="evidence" value="ECO:0007669"/>
    <property type="project" value="InterPro"/>
</dbReference>
<dbReference type="PROSITE" id="PS50111">
    <property type="entry name" value="CHEMOTAXIS_TRANSDUC_2"/>
    <property type="match status" value="1"/>
</dbReference>
<dbReference type="EMBL" id="VSSQ01087348">
    <property type="protein sequence ID" value="MPN34357.1"/>
    <property type="molecule type" value="Genomic_DNA"/>
</dbReference>
<dbReference type="PRINTS" id="PR00260">
    <property type="entry name" value="CHEMTRNSDUCR"/>
</dbReference>
<dbReference type="AlphaFoldDB" id="A0A645H5S3"/>
<evidence type="ECO:0000313" key="3">
    <source>
        <dbReference type="EMBL" id="MPN34357.1"/>
    </source>
</evidence>
<dbReference type="SUPFAM" id="SSF58104">
    <property type="entry name" value="Methyl-accepting chemotaxis protein (MCP) signaling domain"/>
    <property type="match status" value="1"/>
</dbReference>
<dbReference type="GO" id="GO:0004888">
    <property type="term" value="F:transmembrane signaling receptor activity"/>
    <property type="evidence" value="ECO:0007669"/>
    <property type="project" value="InterPro"/>
</dbReference>
<dbReference type="InterPro" id="IPR051310">
    <property type="entry name" value="MCP_chemotaxis"/>
</dbReference>
<comment type="caution">
    <text evidence="3">The sequence shown here is derived from an EMBL/GenBank/DDBJ whole genome shotgun (WGS) entry which is preliminary data.</text>
</comment>
<dbReference type="InterPro" id="IPR004089">
    <property type="entry name" value="MCPsignal_dom"/>
</dbReference>